<evidence type="ECO:0000256" key="1">
    <source>
        <dbReference type="SAM" id="Phobius"/>
    </source>
</evidence>
<accession>A0A0C3LEJ8</accession>
<organism evidence="2 3">
    <name type="scientific">Tulasnella calospora MUT 4182</name>
    <dbReference type="NCBI Taxonomy" id="1051891"/>
    <lineage>
        <taxon>Eukaryota</taxon>
        <taxon>Fungi</taxon>
        <taxon>Dikarya</taxon>
        <taxon>Basidiomycota</taxon>
        <taxon>Agaricomycotina</taxon>
        <taxon>Agaricomycetes</taxon>
        <taxon>Cantharellales</taxon>
        <taxon>Tulasnellaceae</taxon>
        <taxon>Tulasnella</taxon>
    </lineage>
</organism>
<dbReference type="Proteomes" id="UP000054248">
    <property type="component" value="Unassembled WGS sequence"/>
</dbReference>
<keyword evidence="1" id="KW-0812">Transmembrane</keyword>
<keyword evidence="3" id="KW-1185">Reference proteome</keyword>
<gene>
    <name evidence="2" type="ORF">M407DRAFT_143444</name>
</gene>
<keyword evidence="1" id="KW-0472">Membrane</keyword>
<dbReference type="EMBL" id="KN823200">
    <property type="protein sequence ID" value="KIO19837.1"/>
    <property type="molecule type" value="Genomic_DNA"/>
</dbReference>
<reference evidence="2 3" key="1">
    <citation type="submission" date="2014-04" db="EMBL/GenBank/DDBJ databases">
        <authorList>
            <consortium name="DOE Joint Genome Institute"/>
            <person name="Kuo A."/>
            <person name="Girlanda M."/>
            <person name="Perotto S."/>
            <person name="Kohler A."/>
            <person name="Nagy L.G."/>
            <person name="Floudas D."/>
            <person name="Copeland A."/>
            <person name="Barry K.W."/>
            <person name="Cichocki N."/>
            <person name="Veneault-Fourrey C."/>
            <person name="LaButti K."/>
            <person name="Lindquist E.A."/>
            <person name="Lipzen A."/>
            <person name="Lundell T."/>
            <person name="Morin E."/>
            <person name="Murat C."/>
            <person name="Sun H."/>
            <person name="Tunlid A."/>
            <person name="Henrissat B."/>
            <person name="Grigoriev I.V."/>
            <person name="Hibbett D.S."/>
            <person name="Martin F."/>
            <person name="Nordberg H.P."/>
            <person name="Cantor M.N."/>
            <person name="Hua S.X."/>
        </authorList>
    </citation>
    <scope>NUCLEOTIDE SEQUENCE [LARGE SCALE GENOMIC DNA]</scope>
    <source>
        <strain evidence="2 3">MUT 4182</strain>
    </source>
</reference>
<dbReference type="AlphaFoldDB" id="A0A0C3LEJ8"/>
<name>A0A0C3LEJ8_9AGAM</name>
<feature type="transmembrane region" description="Helical" evidence="1">
    <location>
        <begin position="23"/>
        <end position="42"/>
    </location>
</feature>
<keyword evidence="1" id="KW-1133">Transmembrane helix</keyword>
<dbReference type="HOGENOM" id="CLU_1994290_0_0_1"/>
<protein>
    <submittedName>
        <fullName evidence="2">Uncharacterized protein</fullName>
    </submittedName>
</protein>
<sequence length="125" mass="14312">MKLQEHIGANFSSSDAYSTLRPFYLLCFAQWLYKRLIWLILYHMRSHCTTLIWTLATHTVLRQIVASVPHGQSSTLLPSDVDQLRYQTTASICNDLLVSRRCRSGSAMSPVNRHRRLTERSCGVG</sequence>
<reference evidence="3" key="2">
    <citation type="submission" date="2015-01" db="EMBL/GenBank/DDBJ databases">
        <title>Evolutionary Origins and Diversification of the Mycorrhizal Mutualists.</title>
        <authorList>
            <consortium name="DOE Joint Genome Institute"/>
            <consortium name="Mycorrhizal Genomics Consortium"/>
            <person name="Kohler A."/>
            <person name="Kuo A."/>
            <person name="Nagy L.G."/>
            <person name="Floudas D."/>
            <person name="Copeland A."/>
            <person name="Barry K.W."/>
            <person name="Cichocki N."/>
            <person name="Veneault-Fourrey C."/>
            <person name="LaButti K."/>
            <person name="Lindquist E.A."/>
            <person name="Lipzen A."/>
            <person name="Lundell T."/>
            <person name="Morin E."/>
            <person name="Murat C."/>
            <person name="Riley R."/>
            <person name="Ohm R."/>
            <person name="Sun H."/>
            <person name="Tunlid A."/>
            <person name="Henrissat B."/>
            <person name="Grigoriev I.V."/>
            <person name="Hibbett D.S."/>
            <person name="Martin F."/>
        </authorList>
    </citation>
    <scope>NUCLEOTIDE SEQUENCE [LARGE SCALE GENOMIC DNA]</scope>
    <source>
        <strain evidence="3">MUT 4182</strain>
    </source>
</reference>
<evidence type="ECO:0000313" key="3">
    <source>
        <dbReference type="Proteomes" id="UP000054248"/>
    </source>
</evidence>
<evidence type="ECO:0000313" key="2">
    <source>
        <dbReference type="EMBL" id="KIO19837.1"/>
    </source>
</evidence>
<proteinExistence type="predicted"/>